<organism evidence="2 3">
    <name type="scientific">Saccharomyces uvarum</name>
    <name type="common">Yeast</name>
    <name type="synonym">Saccharomyces bayanus var. uvarum</name>
    <dbReference type="NCBI Taxonomy" id="230603"/>
    <lineage>
        <taxon>Eukaryota</taxon>
        <taxon>Fungi</taxon>
        <taxon>Dikarya</taxon>
        <taxon>Ascomycota</taxon>
        <taxon>Saccharomycotina</taxon>
        <taxon>Saccharomycetes</taxon>
        <taxon>Saccharomycetales</taxon>
        <taxon>Saccharomycetaceae</taxon>
        <taxon>Saccharomyces</taxon>
    </lineage>
</organism>
<accession>A0AA35NK51</accession>
<dbReference type="EMBL" id="OX365923">
    <property type="protein sequence ID" value="CAI4046429.1"/>
    <property type="molecule type" value="Genomic_DNA"/>
</dbReference>
<evidence type="ECO:0000256" key="1">
    <source>
        <dbReference type="SAM" id="Phobius"/>
    </source>
</evidence>
<sequence length="104" mass="11429">MGEFQNKLLFCSLLKGVCLCGKSQGLLFTLRGWLFFFNFGGVDFFFSLFAFFSSRCGDLLGERGRGLPKGKPDAIGPAHSVVLGPVRFSCLVLARGDASRHVYK</sequence>
<dbReference type="Proteomes" id="UP001162090">
    <property type="component" value="Chromosome 12"/>
</dbReference>
<reference evidence="2" key="1">
    <citation type="submission" date="2022-10" db="EMBL/GenBank/DDBJ databases">
        <authorList>
            <person name="Byrne P K."/>
        </authorList>
    </citation>
    <scope>NUCLEOTIDE SEQUENCE</scope>
    <source>
        <strain evidence="2">CBS7001</strain>
    </source>
</reference>
<keyword evidence="1" id="KW-0472">Membrane</keyword>
<dbReference type="AlphaFoldDB" id="A0AA35NK51"/>
<gene>
    <name evidence="2" type="primary">SUVC12G1700</name>
    <name evidence="2" type="ORF">SUVC_12G1700</name>
</gene>
<protein>
    <submittedName>
        <fullName evidence="2">Uncharacterized protein</fullName>
    </submittedName>
</protein>
<feature type="transmembrane region" description="Helical" evidence="1">
    <location>
        <begin position="33"/>
        <end position="53"/>
    </location>
</feature>
<name>A0AA35NK51_SACUV</name>
<proteinExistence type="predicted"/>
<keyword evidence="1" id="KW-1133">Transmembrane helix</keyword>
<keyword evidence="1" id="KW-0812">Transmembrane</keyword>
<evidence type="ECO:0000313" key="3">
    <source>
        <dbReference type="Proteomes" id="UP001162090"/>
    </source>
</evidence>
<evidence type="ECO:0000313" key="2">
    <source>
        <dbReference type="EMBL" id="CAI4046429.1"/>
    </source>
</evidence>